<protein>
    <submittedName>
        <fullName evidence="1">Uncharacterized protein</fullName>
    </submittedName>
</protein>
<dbReference type="STRING" id="1071918.SAMN05421544_10420"/>
<evidence type="ECO:0000313" key="2">
    <source>
        <dbReference type="Proteomes" id="UP000198517"/>
    </source>
</evidence>
<keyword evidence="2" id="KW-1185">Reference proteome</keyword>
<dbReference type="Proteomes" id="UP000198517">
    <property type="component" value="Unassembled WGS sequence"/>
</dbReference>
<proteinExistence type="predicted"/>
<evidence type="ECO:0000313" key="1">
    <source>
        <dbReference type="EMBL" id="SDE15616.1"/>
    </source>
</evidence>
<sequence length="76" mass="8910">MSTFNFSEFLMERGFSFTNYGTHNLYEFSKDQKDYCVNLQGKVMTTNESKTRDLKVDIPVPKTKAEAEKWLKKFLG</sequence>
<reference evidence="1 2" key="1">
    <citation type="submission" date="2016-10" db="EMBL/GenBank/DDBJ databases">
        <authorList>
            <person name="de Groot N.N."/>
        </authorList>
    </citation>
    <scope>NUCLEOTIDE SEQUENCE [LARGE SCALE GENOMIC DNA]</scope>
    <source>
        <strain evidence="1 2">DSM 24015</strain>
    </source>
</reference>
<dbReference type="EMBL" id="FNAS01000004">
    <property type="protein sequence ID" value="SDE15616.1"/>
    <property type="molecule type" value="Genomic_DNA"/>
</dbReference>
<organism evidence="1 2">
    <name type="scientific">Riemerella columbipharyngis</name>
    <dbReference type="NCBI Taxonomy" id="1071918"/>
    <lineage>
        <taxon>Bacteria</taxon>
        <taxon>Pseudomonadati</taxon>
        <taxon>Bacteroidota</taxon>
        <taxon>Flavobacteriia</taxon>
        <taxon>Flavobacteriales</taxon>
        <taxon>Weeksellaceae</taxon>
        <taxon>Riemerella</taxon>
    </lineage>
</organism>
<name>A0A1G7AP02_9FLAO</name>
<gene>
    <name evidence="1" type="ORF">SAMN05421544_10420</name>
</gene>
<dbReference type="RefSeq" id="WP_176763230.1">
    <property type="nucleotide sequence ID" value="NZ_FNAS01000004.1"/>
</dbReference>
<accession>A0A1G7AP02</accession>
<dbReference type="AlphaFoldDB" id="A0A1G7AP02"/>